<dbReference type="AlphaFoldDB" id="A0A9X1R7Q0"/>
<protein>
    <submittedName>
        <fullName evidence="1">Uncharacterized protein</fullName>
    </submittedName>
</protein>
<name>A0A9X1R7Q0_9BRAD</name>
<gene>
    <name evidence="1" type="ORF">L6654_01440</name>
</gene>
<reference evidence="1" key="1">
    <citation type="submission" date="2022-01" db="EMBL/GenBank/DDBJ databases">
        <title>Genome sequnece data of strain Bradyrhizobium sp. nov.</title>
        <authorList>
            <person name="Zhang J."/>
        </authorList>
    </citation>
    <scope>NUCLEOTIDE SEQUENCE</scope>
    <source>
        <strain evidence="1">WYCCWR 13023</strain>
    </source>
</reference>
<accession>A0A9X1R7Q0</accession>
<evidence type="ECO:0000313" key="1">
    <source>
        <dbReference type="EMBL" id="MCG2625270.1"/>
    </source>
</evidence>
<organism evidence="1 2">
    <name type="scientific">Bradyrhizobium zhengyangense</name>
    <dbReference type="NCBI Taxonomy" id="2911009"/>
    <lineage>
        <taxon>Bacteria</taxon>
        <taxon>Pseudomonadati</taxon>
        <taxon>Pseudomonadota</taxon>
        <taxon>Alphaproteobacteria</taxon>
        <taxon>Hyphomicrobiales</taxon>
        <taxon>Nitrobacteraceae</taxon>
        <taxon>Bradyrhizobium</taxon>
    </lineage>
</organism>
<dbReference type="RefSeq" id="WP_237889524.1">
    <property type="nucleotide sequence ID" value="NZ_JAKLTY010000001.1"/>
</dbReference>
<sequence length="58" mass="6125">MNIINGTPDAPNSEKSSLAVFAGDRISFSPNAAFEPDIKVVGAVTSLRFPLAQPDRPP</sequence>
<comment type="caution">
    <text evidence="1">The sequence shown here is derived from an EMBL/GenBank/DDBJ whole genome shotgun (WGS) entry which is preliminary data.</text>
</comment>
<dbReference type="Proteomes" id="UP001139054">
    <property type="component" value="Unassembled WGS sequence"/>
</dbReference>
<proteinExistence type="predicted"/>
<evidence type="ECO:0000313" key="2">
    <source>
        <dbReference type="Proteomes" id="UP001139054"/>
    </source>
</evidence>
<dbReference type="EMBL" id="JAKLTY010000001">
    <property type="protein sequence ID" value="MCG2625270.1"/>
    <property type="molecule type" value="Genomic_DNA"/>
</dbReference>